<feature type="coiled-coil region" evidence="1">
    <location>
        <begin position="146"/>
        <end position="195"/>
    </location>
</feature>
<keyword evidence="2" id="KW-1133">Transmembrane helix</keyword>
<keyword evidence="2" id="KW-0812">Transmembrane</keyword>
<feature type="transmembrane region" description="Helical" evidence="2">
    <location>
        <begin position="107"/>
        <end position="126"/>
    </location>
</feature>
<reference evidence="3 4" key="1">
    <citation type="submission" date="2021-07" db="EMBL/GenBank/DDBJ databases">
        <title>The draft genome sequence of Sphingomicrobium sp. B8.</title>
        <authorList>
            <person name="Mu L."/>
        </authorList>
    </citation>
    <scope>NUCLEOTIDE SEQUENCE [LARGE SCALE GENOMIC DNA]</scope>
    <source>
        <strain evidence="3 4">B8</strain>
    </source>
</reference>
<proteinExistence type="predicted"/>
<dbReference type="Proteomes" id="UP000698028">
    <property type="component" value="Unassembled WGS sequence"/>
</dbReference>
<evidence type="ECO:0000313" key="4">
    <source>
        <dbReference type="Proteomes" id="UP000698028"/>
    </source>
</evidence>
<dbReference type="RefSeq" id="WP_218632303.1">
    <property type="nucleotide sequence ID" value="NZ_JAHVAH010000001.1"/>
</dbReference>
<comment type="caution">
    <text evidence="3">The sequence shown here is derived from an EMBL/GenBank/DDBJ whole genome shotgun (WGS) entry which is preliminary data.</text>
</comment>
<protein>
    <submittedName>
        <fullName evidence="3">DUF3667 domain-containing protein</fullName>
    </submittedName>
</protein>
<feature type="transmembrane region" description="Helical" evidence="2">
    <location>
        <begin position="286"/>
        <end position="307"/>
    </location>
</feature>
<keyword evidence="1" id="KW-0175">Coiled coil</keyword>
<feature type="transmembrane region" description="Helical" evidence="2">
    <location>
        <begin position="341"/>
        <end position="365"/>
    </location>
</feature>
<feature type="transmembrane region" description="Helical" evidence="2">
    <location>
        <begin position="256"/>
        <end position="274"/>
    </location>
</feature>
<name>A0ABS6V469_9SPHN</name>
<organism evidence="3 4">
    <name type="scientific">Sphingomicrobium clamense</name>
    <dbReference type="NCBI Taxonomy" id="2851013"/>
    <lineage>
        <taxon>Bacteria</taxon>
        <taxon>Pseudomonadati</taxon>
        <taxon>Pseudomonadota</taxon>
        <taxon>Alphaproteobacteria</taxon>
        <taxon>Sphingomonadales</taxon>
        <taxon>Sphingomonadaceae</taxon>
        <taxon>Sphingomicrobium</taxon>
    </lineage>
</organism>
<dbReference type="Pfam" id="PF12412">
    <property type="entry name" value="DUF3667"/>
    <property type="match status" value="1"/>
</dbReference>
<dbReference type="EMBL" id="JAHVAH010000001">
    <property type="protein sequence ID" value="MBW0144296.1"/>
    <property type="molecule type" value="Genomic_DNA"/>
</dbReference>
<sequence length="368" mass="40536">MSIEGAGEVVGGALAGRAVEPVPDGEGGEKVPGPGDCLNCATPVEGQTYCHHCGQKVKVHRTLRGLFNDFIHGILHFDGKFWRTLPMLFTAPGELTRRYVKGQRARFISPIAVYLFAVVAMFAFVISVGDIDPDDVQINTPKAQTVEEQQEIIQGLEEALAELNTQDFPGVSGAKAGVQSELRDAREHLQTLREADPDYVPEPNVGPNVTTSEDGTGPMQISFGETDWDVLQQQIDKAQKNPGLYLYKVQTKAYKLSWLLIPMSLPFMFLLLPFSRKFKMYDHAVFVTYSISFMMLLVLAIAGLAAIFGAGDWIAWALLVPPIHMYRQLRGAYRLGRLSALFRTFLLSIFAVITLALFAGLMLGLGVL</sequence>
<keyword evidence="4" id="KW-1185">Reference proteome</keyword>
<accession>A0ABS6V469</accession>
<evidence type="ECO:0000256" key="1">
    <source>
        <dbReference type="SAM" id="Coils"/>
    </source>
</evidence>
<gene>
    <name evidence="3" type="ORF">KTQ36_03180</name>
</gene>
<evidence type="ECO:0000256" key="2">
    <source>
        <dbReference type="SAM" id="Phobius"/>
    </source>
</evidence>
<keyword evidence="2" id="KW-0472">Membrane</keyword>
<evidence type="ECO:0000313" key="3">
    <source>
        <dbReference type="EMBL" id="MBW0144296.1"/>
    </source>
</evidence>
<dbReference type="InterPro" id="IPR022134">
    <property type="entry name" value="DUF3667"/>
</dbReference>